<dbReference type="STRING" id="131310.A0A0N4ZDA7"/>
<dbReference type="Proteomes" id="UP000038045">
    <property type="component" value="Unplaced"/>
</dbReference>
<dbReference type="SUPFAM" id="SSF51230">
    <property type="entry name" value="Single hybrid motif"/>
    <property type="match status" value="1"/>
</dbReference>
<keyword evidence="2" id="KW-1185">Reference proteome</keyword>
<organism evidence="2 3">
    <name type="scientific">Parastrongyloides trichosuri</name>
    <name type="common">Possum-specific nematode worm</name>
    <dbReference type="NCBI Taxonomy" id="131310"/>
    <lineage>
        <taxon>Eukaryota</taxon>
        <taxon>Metazoa</taxon>
        <taxon>Ecdysozoa</taxon>
        <taxon>Nematoda</taxon>
        <taxon>Chromadorea</taxon>
        <taxon>Rhabditida</taxon>
        <taxon>Tylenchina</taxon>
        <taxon>Panagrolaimomorpha</taxon>
        <taxon>Strongyloidoidea</taxon>
        <taxon>Strongyloididae</taxon>
        <taxon>Parastrongyloides</taxon>
    </lineage>
</organism>
<name>A0A0N4ZDA7_PARTI</name>
<evidence type="ECO:0000313" key="2">
    <source>
        <dbReference type="Proteomes" id="UP000038045"/>
    </source>
</evidence>
<dbReference type="Gene3D" id="2.40.50.100">
    <property type="match status" value="1"/>
</dbReference>
<feature type="compositionally biased region" description="Low complexity" evidence="1">
    <location>
        <begin position="63"/>
        <end position="72"/>
    </location>
</feature>
<protein>
    <submittedName>
        <fullName evidence="3">Lipoyl-binding domain-containing protein</fullName>
    </submittedName>
</protein>
<reference evidence="3" key="1">
    <citation type="submission" date="2016-03" db="UniProtKB">
        <authorList>
            <consortium name="WormBaseParasite"/>
        </authorList>
    </citation>
    <scope>IDENTIFICATION</scope>
</reference>
<sequence>MEVEAVDEGEVLEILVPEGAEGVKVNTPIARLSGDDVAPAPKKADAPAEAPKAEAPKTEAPKAETASAPAAPKSDDGGRIFASPLARRLAAQADGHSGRQLRPDPAGRHEEGRGAPHGRQHSERAALPALHRCRDRPADGRSRQGQQDAGAAGDQGLRQRLRHQGGRSGAEDGAGGQRLLHPRRHRHAPQRRRLDGGGDRRRPDHPDHQEGRDQGPGADRDRVQGPGQAR</sequence>
<proteinExistence type="predicted"/>
<feature type="compositionally biased region" description="Basic and acidic residues" evidence="1">
    <location>
        <begin position="101"/>
        <end position="124"/>
    </location>
</feature>
<feature type="compositionally biased region" description="Basic and acidic residues" evidence="1">
    <location>
        <begin position="42"/>
        <end position="62"/>
    </location>
</feature>
<dbReference type="InterPro" id="IPR011053">
    <property type="entry name" value="Single_hybrid_motif"/>
</dbReference>
<feature type="compositionally biased region" description="Basic residues" evidence="1">
    <location>
        <begin position="180"/>
        <end position="191"/>
    </location>
</feature>
<feature type="region of interest" description="Disordered" evidence="1">
    <location>
        <begin position="24"/>
        <end position="230"/>
    </location>
</feature>
<feature type="compositionally biased region" description="Basic and acidic residues" evidence="1">
    <location>
        <begin position="192"/>
        <end position="223"/>
    </location>
</feature>
<evidence type="ECO:0000256" key="1">
    <source>
        <dbReference type="SAM" id="MobiDB-lite"/>
    </source>
</evidence>
<evidence type="ECO:0000313" key="3">
    <source>
        <dbReference type="WBParaSite" id="PTRK_0000555300.1"/>
    </source>
</evidence>
<feature type="compositionally biased region" description="Gly residues" evidence="1">
    <location>
        <begin position="166"/>
        <end position="176"/>
    </location>
</feature>
<accession>A0A0N4ZDA7</accession>
<feature type="compositionally biased region" description="Low complexity" evidence="1">
    <location>
        <begin position="143"/>
        <end position="158"/>
    </location>
</feature>
<dbReference type="WBParaSite" id="PTRK_0000555300.1">
    <property type="protein sequence ID" value="PTRK_0000555300.1"/>
    <property type="gene ID" value="PTRK_0000555300"/>
</dbReference>
<dbReference type="AlphaFoldDB" id="A0A0N4ZDA7"/>